<feature type="transmembrane region" description="Helical" evidence="1">
    <location>
        <begin position="492"/>
        <end position="511"/>
    </location>
</feature>
<proteinExistence type="predicted"/>
<organism evidence="2 3">
    <name type="scientific">Nonomuraea harbinensis</name>
    <dbReference type="NCBI Taxonomy" id="1286938"/>
    <lineage>
        <taxon>Bacteria</taxon>
        <taxon>Bacillati</taxon>
        <taxon>Actinomycetota</taxon>
        <taxon>Actinomycetes</taxon>
        <taxon>Streptosporangiales</taxon>
        <taxon>Streptosporangiaceae</taxon>
        <taxon>Nonomuraea</taxon>
    </lineage>
</organism>
<keyword evidence="1" id="KW-1133">Transmembrane helix</keyword>
<comment type="caution">
    <text evidence="2">The sequence shown here is derived from an EMBL/GenBank/DDBJ whole genome shotgun (WGS) entry which is preliminary data.</text>
</comment>
<sequence length="518" mass="53817">MNTTALIRLILRRDRVWQPLWILSVALFVATTVATIRQLLPTRDAVLHYVEEIARNPVILLLQGPAYGDSVGAAAAQQRAAATTIFAALASIVLLVKHTRSDEEQGRRELVGSAAVGRRAPLTAALTVVLGANLMLAALIAVVGVSAGLPPAGSLAWGLTAASGGWVGAALAAVAVQLTQSARVAGAAAFTVFFAAYLLRGVSDLGGPGMEWLGWLVPNGWFLRARAFGGEQWWVFALVAAFVAAMAWAAFALSARRDLGAGLLPPRLGPARAPAGLRGPLGLAWRTHRGAALAWITGAAFIGAGLGLGGQTAVETFGQSGALDYWAGRTGEDDPARIFFKLVVYELAVFSVSLYAIMTVLRLRGDEATELFLSGPVSRTRWAAAHLLFAVTVPVAMLVIAGLALGLGTGDFAGGLALTTVILPGIWVMAGIAVAAFGLFRRAGAVVGWTALVLTIALEVAWEVGLVNDSLFMISPFAHVHYSTLASPGPGTLAGLTVVAAGLAAVGLYGLRRRDLTL</sequence>
<feature type="transmembrane region" description="Helical" evidence="1">
    <location>
        <begin position="155"/>
        <end position="175"/>
    </location>
</feature>
<feature type="transmembrane region" description="Helical" evidence="1">
    <location>
        <begin position="182"/>
        <end position="199"/>
    </location>
</feature>
<feature type="transmembrane region" description="Helical" evidence="1">
    <location>
        <begin position="20"/>
        <end position="40"/>
    </location>
</feature>
<dbReference type="RefSeq" id="WP_219548821.1">
    <property type="nucleotide sequence ID" value="NZ_JAHKRN010000042.1"/>
</dbReference>
<feature type="transmembrane region" description="Helical" evidence="1">
    <location>
        <begin position="120"/>
        <end position="149"/>
    </location>
</feature>
<feature type="transmembrane region" description="Helical" evidence="1">
    <location>
        <begin position="446"/>
        <end position="467"/>
    </location>
</feature>
<evidence type="ECO:0000256" key="1">
    <source>
        <dbReference type="SAM" id="Phobius"/>
    </source>
</evidence>
<feature type="transmembrane region" description="Helical" evidence="1">
    <location>
        <begin position="233"/>
        <end position="253"/>
    </location>
</feature>
<name>A0ABW1BQ79_9ACTN</name>
<keyword evidence="1" id="KW-0472">Membrane</keyword>
<keyword evidence="1" id="KW-0812">Transmembrane</keyword>
<feature type="transmembrane region" description="Helical" evidence="1">
    <location>
        <begin position="80"/>
        <end position="99"/>
    </location>
</feature>
<reference evidence="3" key="1">
    <citation type="journal article" date="2019" name="Int. J. Syst. Evol. Microbiol.">
        <title>The Global Catalogue of Microorganisms (GCM) 10K type strain sequencing project: providing services to taxonomists for standard genome sequencing and annotation.</title>
        <authorList>
            <consortium name="The Broad Institute Genomics Platform"/>
            <consortium name="The Broad Institute Genome Sequencing Center for Infectious Disease"/>
            <person name="Wu L."/>
            <person name="Ma J."/>
        </authorList>
    </citation>
    <scope>NUCLEOTIDE SEQUENCE [LARGE SCALE GENOMIC DNA]</scope>
    <source>
        <strain evidence="3">CGMCC 4.7106</strain>
    </source>
</reference>
<dbReference type="EMBL" id="JBHSNW010000003">
    <property type="protein sequence ID" value="MFC5815207.1"/>
    <property type="molecule type" value="Genomic_DNA"/>
</dbReference>
<keyword evidence="3" id="KW-1185">Reference proteome</keyword>
<accession>A0ABW1BQ79</accession>
<gene>
    <name evidence="2" type="ORF">ACFPUY_08945</name>
</gene>
<dbReference type="Proteomes" id="UP001596096">
    <property type="component" value="Unassembled WGS sequence"/>
</dbReference>
<feature type="transmembrane region" description="Helical" evidence="1">
    <location>
        <begin position="382"/>
        <end position="406"/>
    </location>
</feature>
<feature type="transmembrane region" description="Helical" evidence="1">
    <location>
        <begin position="292"/>
        <end position="314"/>
    </location>
</feature>
<evidence type="ECO:0000313" key="3">
    <source>
        <dbReference type="Proteomes" id="UP001596096"/>
    </source>
</evidence>
<feature type="transmembrane region" description="Helical" evidence="1">
    <location>
        <begin position="412"/>
        <end position="439"/>
    </location>
</feature>
<feature type="transmembrane region" description="Helical" evidence="1">
    <location>
        <begin position="338"/>
        <end position="361"/>
    </location>
</feature>
<protein>
    <submittedName>
        <fullName evidence="2">ABC transporter permease</fullName>
    </submittedName>
</protein>
<evidence type="ECO:0000313" key="2">
    <source>
        <dbReference type="EMBL" id="MFC5815207.1"/>
    </source>
</evidence>